<feature type="region of interest" description="Disordered" evidence="1">
    <location>
        <begin position="1"/>
        <end position="28"/>
    </location>
</feature>
<accession>A0AA47N183</accession>
<feature type="region of interest" description="Disordered" evidence="1">
    <location>
        <begin position="46"/>
        <end position="67"/>
    </location>
</feature>
<feature type="compositionally biased region" description="Basic and acidic residues" evidence="1">
    <location>
        <begin position="236"/>
        <end position="247"/>
    </location>
</feature>
<evidence type="ECO:0000313" key="2">
    <source>
        <dbReference type="EMBL" id="KAK0149865.1"/>
    </source>
</evidence>
<sequence>MARCTAGDNAETAESRRGPESFPDSVGEPSVVESFRAFFHVLPEAPLPGPAASSSCRQQNWKLPERQRRPLAESALWSPHTCSALSERPFCAGVFGPSPDWTHRATRDMVGSGEADGEREPGGEEEGGGGDGEQTRTSGPSDGEADSESTSWLMAPSCDSMLAHRDWELPVVETTVAGRGRRPLHEQVAGHQVQEDPAHPVGHAVGPRRAVVDVQHEHGDDDGERDEDHGEEEVLADERDDQRRGGDDLGDEQQEDGEGQQHGDAQRDLLAALRGQVEDQHREAGDEQAGNDEVDGVEEWQPADDEVVRDVGVDLDAALVLLGVVLAHGVDDHPLAALPVVHLVHLVGHADQVDLGAVVRPRAELHLAVLLVEGEEGDVDAAGRLVDGRRRPFDVAVVEQVRLGEVRHRKVSVGAGEENPSRGKRRVRGGEEDGQEQQGNRPTGFTTATSRAMLNTGKTKELVVDFWRRKSPPIPVSINGEEVEMVDTYKFLWVHLNNKLDWSDNTEALYRKGQMCWGGGIGSGGASKLNKLVRKASPVVGMKLDCVEAVTERRMRGKLQAIMDNPSHPLYAELRQLRSTFSHRLTQPRGTDHVDELGDGQAEVDQHHVGGVGDGPGQLVVADEQGTRFPWLLSTRVSRNISGLVETSASVMEAALEEYKIILSLKRCLLTWTAVKARIGLARRSRGLALEGEVLLLTSSPQQDVAKRADSKEHSVLSVDCGALVVRLGVVEERCPVPRDPPLQSSLIPGCWRGFGGLPPWLSGGHRQGGVTFGDVHRNWLIHSYLWKQAKCLAGGVENGSGSGRRRNRDAFQGTGPYLGANPFQGALPFTKKRELFPGLPPASPGSFALPHWTPRGAYLRLSRFGDLNPTFRSTGGDGGHRPALRNGVRQSLRTD</sequence>
<feature type="region of interest" description="Disordered" evidence="1">
    <location>
        <begin position="871"/>
        <end position="896"/>
    </location>
</feature>
<dbReference type="EMBL" id="JAOPHQ010001712">
    <property type="protein sequence ID" value="KAK0149865.1"/>
    <property type="molecule type" value="Genomic_DNA"/>
</dbReference>
<feature type="compositionally biased region" description="Acidic residues" evidence="1">
    <location>
        <begin position="289"/>
        <end position="298"/>
    </location>
</feature>
<evidence type="ECO:0000256" key="1">
    <source>
        <dbReference type="SAM" id="MobiDB-lite"/>
    </source>
</evidence>
<feature type="region of interest" description="Disordered" evidence="1">
    <location>
        <begin position="411"/>
        <end position="447"/>
    </location>
</feature>
<comment type="caution">
    <text evidence="2">The sequence shown here is derived from an EMBL/GenBank/DDBJ whole genome shotgun (WGS) entry which is preliminary data.</text>
</comment>
<dbReference type="AlphaFoldDB" id="A0AA47N183"/>
<feature type="region of interest" description="Disordered" evidence="1">
    <location>
        <begin position="797"/>
        <end position="816"/>
    </location>
</feature>
<name>A0AA47N183_MERPO</name>
<feature type="compositionally biased region" description="Acidic residues" evidence="1">
    <location>
        <begin position="220"/>
        <end position="235"/>
    </location>
</feature>
<feature type="region of interest" description="Disordered" evidence="1">
    <location>
        <begin position="277"/>
        <end position="298"/>
    </location>
</feature>
<protein>
    <submittedName>
        <fullName evidence="2">Uncharacterized protein</fullName>
    </submittedName>
</protein>
<keyword evidence="3" id="KW-1185">Reference proteome</keyword>
<evidence type="ECO:0000313" key="3">
    <source>
        <dbReference type="Proteomes" id="UP001174136"/>
    </source>
</evidence>
<organism evidence="2 3">
    <name type="scientific">Merluccius polli</name>
    <name type="common">Benguela hake</name>
    <name type="synonym">Merluccius cadenati</name>
    <dbReference type="NCBI Taxonomy" id="89951"/>
    <lineage>
        <taxon>Eukaryota</taxon>
        <taxon>Metazoa</taxon>
        <taxon>Chordata</taxon>
        <taxon>Craniata</taxon>
        <taxon>Vertebrata</taxon>
        <taxon>Euteleostomi</taxon>
        <taxon>Actinopterygii</taxon>
        <taxon>Neopterygii</taxon>
        <taxon>Teleostei</taxon>
        <taxon>Neoteleostei</taxon>
        <taxon>Acanthomorphata</taxon>
        <taxon>Zeiogadaria</taxon>
        <taxon>Gadariae</taxon>
        <taxon>Gadiformes</taxon>
        <taxon>Gadoidei</taxon>
        <taxon>Merlucciidae</taxon>
        <taxon>Merluccius</taxon>
    </lineage>
</organism>
<proteinExistence type="predicted"/>
<feature type="region of interest" description="Disordered" evidence="1">
    <location>
        <begin position="216"/>
        <end position="264"/>
    </location>
</feature>
<dbReference type="Proteomes" id="UP001174136">
    <property type="component" value="Unassembled WGS sequence"/>
</dbReference>
<feature type="compositionally biased region" description="Polar residues" evidence="1">
    <location>
        <begin position="52"/>
        <end position="61"/>
    </location>
</feature>
<feature type="compositionally biased region" description="Acidic residues" evidence="1">
    <location>
        <begin position="248"/>
        <end position="258"/>
    </location>
</feature>
<feature type="region of interest" description="Disordered" evidence="1">
    <location>
        <begin position="185"/>
        <end position="204"/>
    </location>
</feature>
<dbReference type="PANTHER" id="PTHR34141:SF1">
    <property type="match status" value="1"/>
</dbReference>
<feature type="region of interest" description="Disordered" evidence="1">
    <location>
        <begin position="98"/>
        <end position="157"/>
    </location>
</feature>
<dbReference type="PANTHER" id="PTHR34141">
    <property type="match status" value="1"/>
</dbReference>
<gene>
    <name evidence="2" type="ORF">N1851_009389</name>
</gene>
<reference evidence="2" key="1">
    <citation type="journal article" date="2023" name="Front. Mar. Sci.">
        <title>A new Merluccius polli reference genome to investigate the effects of global change in West African waters.</title>
        <authorList>
            <person name="Mateo J.L."/>
            <person name="Blanco-Fernandez C."/>
            <person name="Garcia-Vazquez E."/>
            <person name="Machado-Schiaffino G."/>
        </authorList>
    </citation>
    <scope>NUCLEOTIDE SEQUENCE</scope>
    <source>
        <strain evidence="2">C29</strain>
        <tissue evidence="2">Fin</tissue>
    </source>
</reference>